<dbReference type="Gene3D" id="3.40.50.360">
    <property type="match status" value="1"/>
</dbReference>
<dbReference type="InterPro" id="IPR029039">
    <property type="entry name" value="Flavoprotein-like_sf"/>
</dbReference>
<evidence type="ECO:0000313" key="4">
    <source>
        <dbReference type="EMBL" id="AYO29488.1"/>
    </source>
</evidence>
<reference evidence="4 5" key="1">
    <citation type="submission" date="2018-10" db="EMBL/GenBank/DDBJ databases">
        <authorList>
            <person name="Zhang X."/>
        </authorList>
    </citation>
    <scope>NUCLEOTIDE SEQUENCE [LARGE SCALE GENOMIC DNA]</scope>
    <source>
        <strain evidence="4 5">SK-G1</strain>
    </source>
</reference>
<evidence type="ECO:0000259" key="3">
    <source>
        <dbReference type="Pfam" id="PF03358"/>
    </source>
</evidence>
<dbReference type="Pfam" id="PF03358">
    <property type="entry name" value="FMN_red"/>
    <property type="match status" value="1"/>
</dbReference>
<sequence length="204" mass="23408">MKALSLVVSARARGNCRDFSEYILNNFSKHGIQTEQINFYDYKILPCQHCNYECLQKHDPNKKINSPCPVEDDVYEILKKTWEAQILLLFIPNYGGLPPALWVAFSQRQQAFFKQEPIEKLKKYVVSAVVLAAPHWSTGSQWTVSIMSDEVKNLNRRVAGFEVINNAGYETDNLFGSLIREDEVKKRLDFICARTIKAANEISD</sequence>
<protein>
    <submittedName>
        <fullName evidence="4">Flavodoxin family protein</fullName>
    </submittedName>
</protein>
<dbReference type="PANTHER" id="PTHR43278:SF1">
    <property type="entry name" value="IRON-SULFUR FLAVOPROTEIN MJ1083"/>
    <property type="match status" value="1"/>
</dbReference>
<evidence type="ECO:0000256" key="1">
    <source>
        <dbReference type="ARBA" id="ARBA00022630"/>
    </source>
</evidence>
<keyword evidence="2" id="KW-0288">FMN</keyword>
<dbReference type="EMBL" id="CP033169">
    <property type="protein sequence ID" value="AYO29488.1"/>
    <property type="molecule type" value="Genomic_DNA"/>
</dbReference>
<accession>A0A3G2R302</accession>
<keyword evidence="1" id="KW-0285">Flavoprotein</keyword>
<dbReference type="InterPro" id="IPR005025">
    <property type="entry name" value="FMN_Rdtase-like_dom"/>
</dbReference>
<name>A0A3G2R302_9FIRM</name>
<evidence type="ECO:0000256" key="2">
    <source>
        <dbReference type="ARBA" id="ARBA00022643"/>
    </source>
</evidence>
<proteinExistence type="predicted"/>
<dbReference type="Proteomes" id="UP000280960">
    <property type="component" value="Chromosome"/>
</dbReference>
<dbReference type="PANTHER" id="PTHR43278">
    <property type="entry name" value="NAD(P)H-DEPENDENT FMN-CONTAINING OXIDOREDUCTASE YWQN-RELATED"/>
    <property type="match status" value="1"/>
</dbReference>
<gene>
    <name evidence="4" type="ORF">D2962_01660</name>
</gene>
<dbReference type="InterPro" id="IPR051796">
    <property type="entry name" value="ISF_SsuE-like"/>
</dbReference>
<dbReference type="AlphaFoldDB" id="A0A3G2R302"/>
<keyword evidence="5" id="KW-1185">Reference proteome</keyword>
<dbReference type="KEGG" id="bacg:D2962_01660"/>
<evidence type="ECO:0000313" key="5">
    <source>
        <dbReference type="Proteomes" id="UP000280960"/>
    </source>
</evidence>
<organism evidence="4 5">
    <name type="scientific">Biomaibacter acetigenes</name>
    <dbReference type="NCBI Taxonomy" id="2316383"/>
    <lineage>
        <taxon>Bacteria</taxon>
        <taxon>Bacillati</taxon>
        <taxon>Bacillota</taxon>
        <taxon>Clostridia</taxon>
        <taxon>Thermosediminibacterales</taxon>
        <taxon>Tepidanaerobacteraceae</taxon>
        <taxon>Biomaibacter</taxon>
    </lineage>
</organism>
<dbReference type="GO" id="GO:0016491">
    <property type="term" value="F:oxidoreductase activity"/>
    <property type="evidence" value="ECO:0007669"/>
    <property type="project" value="InterPro"/>
</dbReference>
<feature type="domain" description="NADPH-dependent FMN reductase-like" evidence="3">
    <location>
        <begin position="1"/>
        <end position="110"/>
    </location>
</feature>
<dbReference type="SUPFAM" id="SSF52218">
    <property type="entry name" value="Flavoproteins"/>
    <property type="match status" value="1"/>
</dbReference>
<dbReference type="RefSeq" id="WP_122013910.1">
    <property type="nucleotide sequence ID" value="NZ_CP033169.1"/>
</dbReference>